<dbReference type="SUPFAM" id="SSF53850">
    <property type="entry name" value="Periplasmic binding protein-like II"/>
    <property type="match status" value="1"/>
</dbReference>
<dbReference type="InterPro" id="IPR000847">
    <property type="entry name" value="LysR_HTH_N"/>
</dbReference>
<protein>
    <submittedName>
        <fullName evidence="6">LysR family regulatory protein CidR</fullName>
    </submittedName>
</protein>
<dbReference type="Pfam" id="PF00126">
    <property type="entry name" value="HTH_1"/>
    <property type="match status" value="1"/>
</dbReference>
<dbReference type="EMBL" id="CP011125">
    <property type="protein sequence ID" value="AKF09936.1"/>
    <property type="molecule type" value="Genomic_DNA"/>
</dbReference>
<dbReference type="Gene3D" id="3.40.190.10">
    <property type="entry name" value="Periplasmic binding protein-like II"/>
    <property type="match status" value="2"/>
</dbReference>
<dbReference type="SUPFAM" id="SSF46785">
    <property type="entry name" value="Winged helix' DNA-binding domain"/>
    <property type="match status" value="1"/>
</dbReference>
<dbReference type="KEGG" id="samy:DB32_007085"/>
<dbReference type="InterPro" id="IPR005119">
    <property type="entry name" value="LysR_subst-bd"/>
</dbReference>
<dbReference type="CDD" id="cd08414">
    <property type="entry name" value="PBP2_LTTR_aromatics_like"/>
    <property type="match status" value="1"/>
</dbReference>
<organism evidence="6 7">
    <name type="scientific">Sandaracinus amylolyticus</name>
    <dbReference type="NCBI Taxonomy" id="927083"/>
    <lineage>
        <taxon>Bacteria</taxon>
        <taxon>Pseudomonadati</taxon>
        <taxon>Myxococcota</taxon>
        <taxon>Polyangia</taxon>
        <taxon>Polyangiales</taxon>
        <taxon>Sandaracinaceae</taxon>
        <taxon>Sandaracinus</taxon>
    </lineage>
</organism>
<proteinExistence type="inferred from homology"/>
<dbReference type="PROSITE" id="PS50931">
    <property type="entry name" value="HTH_LYSR"/>
    <property type="match status" value="1"/>
</dbReference>
<dbReference type="FunFam" id="1.10.10.10:FF:000001">
    <property type="entry name" value="LysR family transcriptional regulator"/>
    <property type="match status" value="1"/>
</dbReference>
<gene>
    <name evidence="6" type="ORF">DB32_007085</name>
</gene>
<evidence type="ECO:0000256" key="4">
    <source>
        <dbReference type="ARBA" id="ARBA00023163"/>
    </source>
</evidence>
<dbReference type="GO" id="GO:0003700">
    <property type="term" value="F:DNA-binding transcription factor activity"/>
    <property type="evidence" value="ECO:0007669"/>
    <property type="project" value="InterPro"/>
</dbReference>
<dbReference type="PRINTS" id="PR00039">
    <property type="entry name" value="HTHLYSR"/>
</dbReference>
<keyword evidence="4" id="KW-0804">Transcription</keyword>
<keyword evidence="2" id="KW-0805">Transcription regulation</keyword>
<dbReference type="PANTHER" id="PTHR30346:SF17">
    <property type="entry name" value="LYSR FAMILY TRANSCRIPTIONAL REGULATOR"/>
    <property type="match status" value="1"/>
</dbReference>
<dbReference type="RefSeq" id="WP_053236940.1">
    <property type="nucleotide sequence ID" value="NZ_CP011125.1"/>
</dbReference>
<dbReference type="InterPro" id="IPR036388">
    <property type="entry name" value="WH-like_DNA-bd_sf"/>
</dbReference>
<feature type="domain" description="HTH lysR-type" evidence="5">
    <location>
        <begin position="1"/>
        <end position="58"/>
    </location>
</feature>
<sequence>MDIRRLHAFVVLAEELHFGRAARRLHVSQPPLSIAIRKLEDELEVRLFERDSRNVALTEAGKALLGRARHLVAESARATDEARRVARGEAGVLSVAYTPTATYEILPRVIAAFRRAHPDIALELREMRSPDQVAAIDEGRVELGIACLPLEGDLETRVLATESLVAALPSRHRLAKKTRVDVSELKGEPFVIVRPDVEPAWAGAVARALAKHGVGGDVVQETDTKIAMLGLVAAGVGVSVVSSSMRVLERRGVVMRPVAGVGVRLRIGVVSRPDRSARAQAFLDAC</sequence>
<dbReference type="STRING" id="927083.DB32_007085"/>
<keyword evidence="7" id="KW-1185">Reference proteome</keyword>
<dbReference type="Pfam" id="PF03466">
    <property type="entry name" value="LysR_substrate"/>
    <property type="match status" value="1"/>
</dbReference>
<dbReference type="GO" id="GO:0003677">
    <property type="term" value="F:DNA binding"/>
    <property type="evidence" value="ECO:0007669"/>
    <property type="project" value="UniProtKB-KW"/>
</dbReference>
<comment type="similarity">
    <text evidence="1">Belongs to the LysR transcriptional regulatory family.</text>
</comment>
<accession>A0A0F6W895</accession>
<reference evidence="6 7" key="1">
    <citation type="submission" date="2015-03" db="EMBL/GenBank/DDBJ databases">
        <title>Genome assembly of Sandaracinus amylolyticus DSM 53668.</title>
        <authorList>
            <person name="Sharma G."/>
            <person name="Subramanian S."/>
        </authorList>
    </citation>
    <scope>NUCLEOTIDE SEQUENCE [LARGE SCALE GENOMIC DNA]</scope>
    <source>
        <strain evidence="6 7">DSM 53668</strain>
    </source>
</reference>
<dbReference type="Proteomes" id="UP000034883">
    <property type="component" value="Chromosome"/>
</dbReference>
<dbReference type="GO" id="GO:0032993">
    <property type="term" value="C:protein-DNA complex"/>
    <property type="evidence" value="ECO:0007669"/>
    <property type="project" value="TreeGrafter"/>
</dbReference>
<dbReference type="OrthoDB" id="5317428at2"/>
<dbReference type="InterPro" id="IPR036390">
    <property type="entry name" value="WH_DNA-bd_sf"/>
</dbReference>
<name>A0A0F6W895_9BACT</name>
<dbReference type="AlphaFoldDB" id="A0A0F6W895"/>
<evidence type="ECO:0000256" key="3">
    <source>
        <dbReference type="ARBA" id="ARBA00023125"/>
    </source>
</evidence>
<evidence type="ECO:0000256" key="2">
    <source>
        <dbReference type="ARBA" id="ARBA00023015"/>
    </source>
</evidence>
<evidence type="ECO:0000313" key="7">
    <source>
        <dbReference type="Proteomes" id="UP000034883"/>
    </source>
</evidence>
<dbReference type="PANTHER" id="PTHR30346">
    <property type="entry name" value="TRANSCRIPTIONAL DUAL REGULATOR HCAR-RELATED"/>
    <property type="match status" value="1"/>
</dbReference>
<keyword evidence="3" id="KW-0238">DNA-binding</keyword>
<evidence type="ECO:0000313" key="6">
    <source>
        <dbReference type="EMBL" id="AKF09936.1"/>
    </source>
</evidence>
<dbReference type="Gene3D" id="1.10.10.10">
    <property type="entry name" value="Winged helix-like DNA-binding domain superfamily/Winged helix DNA-binding domain"/>
    <property type="match status" value="1"/>
</dbReference>
<evidence type="ECO:0000259" key="5">
    <source>
        <dbReference type="PROSITE" id="PS50931"/>
    </source>
</evidence>
<evidence type="ECO:0000256" key="1">
    <source>
        <dbReference type="ARBA" id="ARBA00009437"/>
    </source>
</evidence>